<dbReference type="Gene3D" id="3.30.1440.10">
    <property type="match status" value="1"/>
</dbReference>
<dbReference type="NCBIfam" id="NF000585">
    <property type="entry name" value="PRK00010.1"/>
    <property type="match status" value="1"/>
</dbReference>
<evidence type="ECO:0000256" key="6">
    <source>
        <dbReference type="RuleBase" id="RU003930"/>
    </source>
</evidence>
<keyword evidence="9" id="KW-0934">Plastid</keyword>
<dbReference type="PIRSF" id="PIRSF002161">
    <property type="entry name" value="Ribosomal_L5"/>
    <property type="match status" value="1"/>
</dbReference>
<dbReference type="EMBL" id="MW556321">
    <property type="protein sequence ID" value="QXT44787.1"/>
    <property type="molecule type" value="Genomic_DNA"/>
</dbReference>
<dbReference type="SUPFAM" id="SSF55282">
    <property type="entry name" value="RL5-like"/>
    <property type="match status" value="1"/>
</dbReference>
<dbReference type="GO" id="GO:1990904">
    <property type="term" value="C:ribonucleoprotein complex"/>
    <property type="evidence" value="ECO:0007669"/>
    <property type="project" value="UniProtKB-KW"/>
</dbReference>
<proteinExistence type="inferred from homology"/>
<dbReference type="Pfam" id="PF00673">
    <property type="entry name" value="Ribosomal_L5_C"/>
    <property type="match status" value="1"/>
</dbReference>
<name>A0A8F6YGM1_9VIRI</name>
<comment type="similarity">
    <text evidence="1 5 6">Belongs to the universal ribosomal protein uL5 family.</text>
</comment>
<dbReference type="FunFam" id="3.30.1440.10:FF:000001">
    <property type="entry name" value="50S ribosomal protein L5"/>
    <property type="match status" value="1"/>
</dbReference>
<keyword evidence="3 5" id="KW-0687">Ribonucleoprotein</keyword>
<dbReference type="InterPro" id="IPR020930">
    <property type="entry name" value="Ribosomal_uL5_bac-type"/>
</dbReference>
<dbReference type="GO" id="GO:0009507">
    <property type="term" value="C:chloroplast"/>
    <property type="evidence" value="ECO:0007669"/>
    <property type="project" value="UniProtKB-SubCell"/>
</dbReference>
<keyword evidence="5" id="KW-0694">RNA-binding</keyword>
<gene>
    <name evidence="5 9" type="primary">rpl5</name>
</gene>
<evidence type="ECO:0000256" key="2">
    <source>
        <dbReference type="ARBA" id="ARBA00022980"/>
    </source>
</evidence>
<protein>
    <recommendedName>
        <fullName evidence="4 5">Large ribosomal subunit protein uL5c</fullName>
    </recommendedName>
</protein>
<dbReference type="InterPro" id="IPR031309">
    <property type="entry name" value="Ribosomal_uL5_C"/>
</dbReference>
<dbReference type="Pfam" id="PF00281">
    <property type="entry name" value="Ribosomal_L5"/>
    <property type="match status" value="1"/>
</dbReference>
<evidence type="ECO:0000256" key="3">
    <source>
        <dbReference type="ARBA" id="ARBA00023274"/>
    </source>
</evidence>
<evidence type="ECO:0000256" key="5">
    <source>
        <dbReference type="HAMAP-Rule" id="MF_01333"/>
    </source>
</evidence>
<evidence type="ECO:0000259" key="8">
    <source>
        <dbReference type="Pfam" id="PF00673"/>
    </source>
</evidence>
<dbReference type="HAMAP" id="MF_01333_B">
    <property type="entry name" value="Ribosomal_uL5_B"/>
    <property type="match status" value="1"/>
</dbReference>
<feature type="domain" description="Large ribosomal subunit protein uL5 N-terminal" evidence="7">
    <location>
        <begin position="25"/>
        <end position="81"/>
    </location>
</feature>
<evidence type="ECO:0000259" key="7">
    <source>
        <dbReference type="Pfam" id="PF00281"/>
    </source>
</evidence>
<comment type="function">
    <text evidence="5">Binds 5S rRNA, forms part of the central protuberance of the 50S subunit.</text>
</comment>
<feature type="domain" description="Large ribosomal subunit protein uL5 C-terminal" evidence="8">
    <location>
        <begin position="85"/>
        <end position="178"/>
    </location>
</feature>
<dbReference type="GO" id="GO:0019843">
    <property type="term" value="F:rRNA binding"/>
    <property type="evidence" value="ECO:0007669"/>
    <property type="project" value="UniProtKB-UniRule"/>
</dbReference>
<dbReference type="GO" id="GO:0006412">
    <property type="term" value="P:translation"/>
    <property type="evidence" value="ECO:0007669"/>
    <property type="project" value="UniProtKB-UniRule"/>
</dbReference>
<geneLocation type="chloroplast" evidence="9"/>
<evidence type="ECO:0000256" key="4">
    <source>
        <dbReference type="ARBA" id="ARBA00035210"/>
    </source>
</evidence>
<keyword evidence="5" id="KW-0699">rRNA-binding</keyword>
<dbReference type="InterPro" id="IPR022803">
    <property type="entry name" value="Ribosomal_uL5_dom_sf"/>
</dbReference>
<dbReference type="PANTHER" id="PTHR11994">
    <property type="entry name" value="60S RIBOSOMAL PROTEIN L11-RELATED"/>
    <property type="match status" value="1"/>
</dbReference>
<dbReference type="InterPro" id="IPR002132">
    <property type="entry name" value="Ribosomal_uL5"/>
</dbReference>
<comment type="subcellular location">
    <subcellularLocation>
        <location evidence="5">Plastid</location>
        <location evidence="5">Chloroplast</location>
    </subcellularLocation>
</comment>
<sequence length="186" mass="21053">MIQRLKKFYLDNVVPDLYQKFKYTNAHQLPYLKKIVINCGFGEASQNSKFLEGTIKDLSIIASQKPIVTRARKAIAAFQIRKKMPVGVCVTLRGETMYAFLDRLIHLALPRIKDFQGLNCKSFDGCGNCHFGIKEQLIFPEIHYDKIDKIRGMNISIVTSCNTDTEALPFLTSLGVPFDSQDSLSI</sequence>
<organism evidence="9">
    <name type="scientific">Nitellopsis obtusa</name>
    <dbReference type="NCBI Taxonomy" id="40811"/>
    <lineage>
        <taxon>Eukaryota</taxon>
        <taxon>Viridiplantae</taxon>
        <taxon>Streptophyta</taxon>
        <taxon>Charophyceae</taxon>
        <taxon>Charales</taxon>
        <taxon>Characeae</taxon>
        <taxon>Nitellopsis</taxon>
    </lineage>
</organism>
<reference evidence="9" key="1">
    <citation type="journal article" date="2021" name="Biol. Invasions">
        <title>Global high-throughput genotyping of organellar genomes reveals insights into the origin and spread of invasive starry stonewort (Nitellopsis obtusa).</title>
        <authorList>
            <person name="Sleith R.S."/>
            <person name="Karol K.G."/>
        </authorList>
    </citation>
    <scope>NUCLEOTIDE SEQUENCE</scope>
    <source>
        <strain evidence="9">KGK5729</strain>
    </source>
</reference>
<evidence type="ECO:0000256" key="1">
    <source>
        <dbReference type="ARBA" id="ARBA00008553"/>
    </source>
</evidence>
<dbReference type="GO" id="GO:0003735">
    <property type="term" value="F:structural constituent of ribosome"/>
    <property type="evidence" value="ECO:0007669"/>
    <property type="project" value="InterPro"/>
</dbReference>
<comment type="subunit">
    <text evidence="5">Part of the 50S ribosomal subunit; contacts the 5S rRNA.</text>
</comment>
<evidence type="ECO:0000313" key="9">
    <source>
        <dbReference type="EMBL" id="QXT44787.1"/>
    </source>
</evidence>
<dbReference type="GO" id="GO:0005840">
    <property type="term" value="C:ribosome"/>
    <property type="evidence" value="ECO:0007669"/>
    <property type="project" value="UniProtKB-KW"/>
</dbReference>
<keyword evidence="2 5" id="KW-0689">Ribosomal protein</keyword>
<dbReference type="InterPro" id="IPR031310">
    <property type="entry name" value="Ribosomal_uL5_N"/>
</dbReference>
<keyword evidence="9" id="KW-0150">Chloroplast</keyword>
<accession>A0A8F6YGM1</accession>
<dbReference type="AlphaFoldDB" id="A0A8F6YGM1"/>